<protein>
    <submittedName>
        <fullName evidence="1">Uncharacterized protein</fullName>
    </submittedName>
</protein>
<evidence type="ECO:0000313" key="2">
    <source>
        <dbReference type="Proteomes" id="UP000095229"/>
    </source>
</evidence>
<keyword evidence="2" id="KW-1185">Reference proteome</keyword>
<proteinExistence type="predicted"/>
<name>A0A1E5JSR3_9GAMM</name>
<comment type="caution">
    <text evidence="1">The sequence shown here is derived from an EMBL/GenBank/DDBJ whole genome shotgun (WGS) entry which is preliminary data.</text>
</comment>
<reference evidence="1 2" key="1">
    <citation type="submission" date="2016-02" db="EMBL/GenBank/DDBJ databases">
        <title>Secondary metabolites in Legionella.</title>
        <authorList>
            <person name="Tobias N.J."/>
            <person name="Bode H.B."/>
        </authorList>
    </citation>
    <scope>NUCLEOTIDE SEQUENCE [LARGE SCALE GENOMIC DNA]</scope>
    <source>
        <strain evidence="1 2">DSM 19216</strain>
    </source>
</reference>
<organism evidence="1 2">
    <name type="scientific">Legionella parisiensis</name>
    <dbReference type="NCBI Taxonomy" id="45071"/>
    <lineage>
        <taxon>Bacteria</taxon>
        <taxon>Pseudomonadati</taxon>
        <taxon>Pseudomonadota</taxon>
        <taxon>Gammaproteobacteria</taxon>
        <taxon>Legionellales</taxon>
        <taxon>Legionellaceae</taxon>
        <taxon>Legionella</taxon>
    </lineage>
</organism>
<accession>A0A1E5JSR3</accession>
<dbReference type="PATRIC" id="fig|45071.7.peg.1530"/>
<dbReference type="Proteomes" id="UP000095229">
    <property type="component" value="Unassembled WGS sequence"/>
</dbReference>
<sequence>MSEDKLIFIREFGKELHQCGSHWGKNVDLSGAGPIKVYTGEESWIESAIGGVIGLHGNEPGNGPAIIIKDIEHAGVDLLWTSGLIGCMALAILGADAEGKQDVFFCHARKYDGKNAIKTPGQPMKLAHDFVQSHNSIRVFWGTDFNFGVKDFSGPHKKNEAQMLLSRELGCWVRNTDCVIAKEFVFFLNWVLLKMEVREKHIDGFV</sequence>
<dbReference type="EMBL" id="LSOG01000044">
    <property type="protein sequence ID" value="OEH47574.1"/>
    <property type="molecule type" value="Genomic_DNA"/>
</dbReference>
<dbReference type="AlphaFoldDB" id="A0A1E5JSR3"/>
<gene>
    <name evidence="1" type="ORF">lpari_01408</name>
</gene>
<dbReference type="OrthoDB" id="5606290at2"/>
<evidence type="ECO:0000313" key="1">
    <source>
        <dbReference type="EMBL" id="OEH47574.1"/>
    </source>
</evidence>
<dbReference type="STRING" id="45071.Lpar_0208"/>
<dbReference type="RefSeq" id="WP_069683463.1">
    <property type="nucleotide sequence ID" value="NZ_LSOG01000044.1"/>
</dbReference>